<dbReference type="Proteomes" id="UP001244297">
    <property type="component" value="Unassembled WGS sequence"/>
</dbReference>
<dbReference type="InterPro" id="IPR001610">
    <property type="entry name" value="PAC"/>
</dbReference>
<dbReference type="PRINTS" id="PR00260">
    <property type="entry name" value="CHEMTRNSDUCR"/>
</dbReference>
<dbReference type="NCBIfam" id="TIGR00229">
    <property type="entry name" value="sensory_box"/>
    <property type="match status" value="2"/>
</dbReference>
<evidence type="ECO:0000313" key="8">
    <source>
        <dbReference type="Proteomes" id="UP001244297"/>
    </source>
</evidence>
<feature type="domain" description="PAS" evidence="5">
    <location>
        <begin position="125"/>
        <end position="186"/>
    </location>
</feature>
<dbReference type="Gene3D" id="1.10.287.950">
    <property type="entry name" value="Methyl-accepting chemotaxis protein"/>
    <property type="match status" value="1"/>
</dbReference>
<dbReference type="InterPro" id="IPR004089">
    <property type="entry name" value="MCPsignal_dom"/>
</dbReference>
<feature type="domain" description="PAS" evidence="5">
    <location>
        <begin position="263"/>
        <end position="319"/>
    </location>
</feature>
<evidence type="ECO:0000259" key="4">
    <source>
        <dbReference type="PROSITE" id="PS50111"/>
    </source>
</evidence>
<dbReference type="PROSITE" id="PS50112">
    <property type="entry name" value="PAS"/>
    <property type="match status" value="2"/>
</dbReference>
<dbReference type="EMBL" id="JAUFPT010000062">
    <property type="protein sequence ID" value="MDN3572779.1"/>
    <property type="molecule type" value="Genomic_DNA"/>
</dbReference>
<reference evidence="8" key="1">
    <citation type="journal article" date="2019" name="Int. J. Syst. Evol. Microbiol.">
        <title>The Global Catalogue of Microorganisms (GCM) 10K type strain sequencing project: providing services to taxonomists for standard genome sequencing and annotation.</title>
        <authorList>
            <consortium name="The Broad Institute Genomics Platform"/>
            <consortium name="The Broad Institute Genome Sequencing Center for Infectious Disease"/>
            <person name="Wu L."/>
            <person name="Ma J."/>
        </authorList>
    </citation>
    <scope>NUCLEOTIDE SEQUENCE [LARGE SCALE GENOMIC DNA]</scope>
    <source>
        <strain evidence="8">CECT 7806</strain>
    </source>
</reference>
<dbReference type="SMART" id="SM00283">
    <property type="entry name" value="MA"/>
    <property type="match status" value="1"/>
</dbReference>
<dbReference type="InterPro" id="IPR000014">
    <property type="entry name" value="PAS"/>
</dbReference>
<feature type="domain" description="Methyl-accepting transducer" evidence="4">
    <location>
        <begin position="408"/>
        <end position="651"/>
    </location>
</feature>
<dbReference type="PROSITE" id="PS50113">
    <property type="entry name" value="PAC"/>
    <property type="match status" value="2"/>
</dbReference>
<name>A0ABT8ASH5_9HYPH</name>
<comment type="similarity">
    <text evidence="2">Belongs to the methyl-accepting chemotaxis (MCP) protein family.</text>
</comment>
<dbReference type="RefSeq" id="WP_279602902.1">
    <property type="nucleotide sequence ID" value="NZ_BPQS01000004.1"/>
</dbReference>
<dbReference type="SUPFAM" id="SSF55785">
    <property type="entry name" value="PYP-like sensor domain (PAS domain)"/>
    <property type="match status" value="3"/>
</dbReference>
<feature type="domain" description="PAC" evidence="6">
    <location>
        <begin position="322"/>
        <end position="374"/>
    </location>
</feature>
<organism evidence="7 8">
    <name type="scientific">Methylobacterium longum</name>
    <dbReference type="NCBI Taxonomy" id="767694"/>
    <lineage>
        <taxon>Bacteria</taxon>
        <taxon>Pseudomonadati</taxon>
        <taxon>Pseudomonadota</taxon>
        <taxon>Alphaproteobacteria</taxon>
        <taxon>Hyphomicrobiales</taxon>
        <taxon>Methylobacteriaceae</taxon>
        <taxon>Methylobacterium</taxon>
    </lineage>
</organism>
<dbReference type="SUPFAM" id="SSF58104">
    <property type="entry name" value="Methyl-accepting chemotaxis protein (MCP) signaling domain"/>
    <property type="match status" value="1"/>
</dbReference>
<dbReference type="InterPro" id="IPR013655">
    <property type="entry name" value="PAS_fold_3"/>
</dbReference>
<evidence type="ECO:0000259" key="5">
    <source>
        <dbReference type="PROSITE" id="PS50112"/>
    </source>
</evidence>
<dbReference type="PANTHER" id="PTHR32089">
    <property type="entry name" value="METHYL-ACCEPTING CHEMOTAXIS PROTEIN MCPB"/>
    <property type="match status" value="1"/>
</dbReference>
<dbReference type="Pfam" id="PF08447">
    <property type="entry name" value="PAS_3"/>
    <property type="match status" value="1"/>
</dbReference>
<dbReference type="SMART" id="SM00086">
    <property type="entry name" value="PAC"/>
    <property type="match status" value="2"/>
</dbReference>
<dbReference type="InterPro" id="IPR004090">
    <property type="entry name" value="Chemotax_Me-accpt_rcpt"/>
</dbReference>
<accession>A0ABT8ASH5</accession>
<keyword evidence="8" id="KW-1185">Reference proteome</keyword>
<evidence type="ECO:0000256" key="2">
    <source>
        <dbReference type="ARBA" id="ARBA00029447"/>
    </source>
</evidence>
<dbReference type="CDD" id="cd00130">
    <property type="entry name" value="PAS"/>
    <property type="match status" value="2"/>
</dbReference>
<dbReference type="Pfam" id="PF00015">
    <property type="entry name" value="MCPsignal"/>
    <property type="match status" value="1"/>
</dbReference>
<dbReference type="Gene3D" id="3.30.450.20">
    <property type="entry name" value="PAS domain"/>
    <property type="match status" value="3"/>
</dbReference>
<keyword evidence="1 3" id="KW-0807">Transducer</keyword>
<evidence type="ECO:0000256" key="3">
    <source>
        <dbReference type="PROSITE-ProRule" id="PRU00284"/>
    </source>
</evidence>
<dbReference type="Pfam" id="PF08448">
    <property type="entry name" value="PAS_4"/>
    <property type="match status" value="1"/>
</dbReference>
<sequence>MLRLTLGRGGADRADATLGAIGTPVMNLDDDGIITAVNPAMTALLGRCGDTSSNIRQENLVGRPIDSLCRDLASQIRVAGSGPRHELTTTLGTHRFDVAVIAASKGRRPSGYILEWRDAAQRLRGEDATRRLAAVEASQAVIEFALDGTVLSANPAFLALMGYEFDEIRGRHHAIFVEPAHRDSRDYAAFWDGLRAGRPESAAFKRVAKGGRTVWIKGSYNPIRDETGQVTRVVKYALDITAQTVEVLALRGQVEAIRKSQAVISFDLDGRVLEANANFLAAIGYAAAEVVGQHHGMFVDPDYRAGPEYARFWEALRRGEYQAGQFRRLGKGGREVWIEASYNPVFDADGRPVQVTKFAIDVTAQVEQRERVRLLEAAAAQERAEAETRHKAELAGLADAFEQTVGAVLGSVASAATELQATAASMSGIASETARQSTAVAAASNQAAANVATVAAAAEELGASVNEIGRQVAGSEELAGQAVTEAAQTAALVQELSEAVRKIGDVVAMISAIASQTNLLALNATIEAARAGEAGRGFAVVAAEVKELASQTARATEDITRQISRIQGATAGAVGAIDSIRHRIQEINGVASSIAAAVLEQGAATQEIVRNVTEAATGTGEVTSNVAGVASASEETGAAAAQVLTAASDLSRQSEHLGGEVTKFLSRIRAA</sequence>
<dbReference type="InterPro" id="IPR000700">
    <property type="entry name" value="PAS-assoc_C"/>
</dbReference>
<dbReference type="PANTHER" id="PTHR32089:SF112">
    <property type="entry name" value="LYSOZYME-LIKE PROTEIN-RELATED"/>
    <property type="match status" value="1"/>
</dbReference>
<dbReference type="InterPro" id="IPR035965">
    <property type="entry name" value="PAS-like_dom_sf"/>
</dbReference>
<dbReference type="SMART" id="SM00091">
    <property type="entry name" value="PAS"/>
    <property type="match status" value="3"/>
</dbReference>
<evidence type="ECO:0000259" key="6">
    <source>
        <dbReference type="PROSITE" id="PS50113"/>
    </source>
</evidence>
<gene>
    <name evidence="7" type="ORF">QWZ18_19360</name>
</gene>
<dbReference type="InterPro" id="IPR013656">
    <property type="entry name" value="PAS_4"/>
</dbReference>
<proteinExistence type="inferred from homology"/>
<comment type="caution">
    <text evidence="7">The sequence shown here is derived from an EMBL/GenBank/DDBJ whole genome shotgun (WGS) entry which is preliminary data.</text>
</comment>
<evidence type="ECO:0000256" key="1">
    <source>
        <dbReference type="ARBA" id="ARBA00023224"/>
    </source>
</evidence>
<dbReference type="PROSITE" id="PS50111">
    <property type="entry name" value="CHEMOTAXIS_TRANSDUC_2"/>
    <property type="match status" value="1"/>
</dbReference>
<protein>
    <submittedName>
        <fullName evidence="7">PAS domain-containing methyl-accepting chemotaxis protein</fullName>
    </submittedName>
</protein>
<feature type="domain" description="PAC" evidence="6">
    <location>
        <begin position="200"/>
        <end position="252"/>
    </location>
</feature>
<evidence type="ECO:0000313" key="7">
    <source>
        <dbReference type="EMBL" id="MDN3572779.1"/>
    </source>
</evidence>